<dbReference type="KEGG" id="bbes:BESB_070430"/>
<feature type="transmembrane region" description="Helical" evidence="5">
    <location>
        <begin position="148"/>
        <end position="168"/>
    </location>
</feature>
<dbReference type="VEuPathDB" id="ToxoDB:BESB_070430"/>
<dbReference type="AlphaFoldDB" id="A0A2A9MC45"/>
<evidence type="ECO:0000256" key="5">
    <source>
        <dbReference type="RuleBase" id="RU004379"/>
    </source>
</evidence>
<feature type="transmembrane region" description="Helical" evidence="5">
    <location>
        <begin position="121"/>
        <end position="142"/>
    </location>
</feature>
<dbReference type="Pfam" id="PF01027">
    <property type="entry name" value="Bax1-I"/>
    <property type="match status" value="1"/>
</dbReference>
<keyword evidence="2 5" id="KW-0812">Transmembrane</keyword>
<keyword evidence="4 5" id="KW-0472">Membrane</keyword>
<keyword evidence="3 5" id="KW-1133">Transmembrane helix</keyword>
<evidence type="ECO:0000313" key="8">
    <source>
        <dbReference type="Proteomes" id="UP000224006"/>
    </source>
</evidence>
<sequence>MDTKSERSVATGVGPVPTGRTSSFYDPEIGGAARTAQEEIDEKIFTKEIRQGFIRKVYGIIAMQLIATAGVTALFLFVKPVQAWFLLHGQPVMIAASVLLLVTSIPLVCCESASRRFPVNYLLLFVFTVAESVLVGAITSHYSEKTVLIAVAGTAAITIGLSLFACQVKYDFTSWVGILFILMLNLMIFGLFCFILPKWAQILYSSLALLVFSIYLVVDTQLVIGRGKLRLSEDDYIVAALMIYVDIITIFLHLLRLVAAATDNN</sequence>
<dbReference type="PANTHER" id="PTHR23291">
    <property type="entry name" value="BAX INHIBITOR-RELATED"/>
    <property type="match status" value="1"/>
</dbReference>
<evidence type="ECO:0000256" key="2">
    <source>
        <dbReference type="ARBA" id="ARBA00022692"/>
    </source>
</evidence>
<evidence type="ECO:0000256" key="1">
    <source>
        <dbReference type="ARBA" id="ARBA00004141"/>
    </source>
</evidence>
<keyword evidence="7" id="KW-0675">Receptor</keyword>
<feature type="transmembrane region" description="Helical" evidence="5">
    <location>
        <begin position="57"/>
        <end position="78"/>
    </location>
</feature>
<feature type="transmembrane region" description="Helical" evidence="5">
    <location>
        <begin position="236"/>
        <end position="255"/>
    </location>
</feature>
<dbReference type="PANTHER" id="PTHR23291:SF47">
    <property type="entry name" value="TRANSMEMBRANE BAX INHIBITOR MOTIF CONTAINING 7"/>
    <property type="match status" value="1"/>
</dbReference>
<evidence type="ECO:0000256" key="6">
    <source>
        <dbReference type="SAM" id="MobiDB-lite"/>
    </source>
</evidence>
<proteinExistence type="inferred from homology"/>
<dbReference type="Proteomes" id="UP000224006">
    <property type="component" value="Unassembled WGS sequence"/>
</dbReference>
<reference evidence="7 8" key="1">
    <citation type="submission" date="2017-09" db="EMBL/GenBank/DDBJ databases">
        <title>Genome sequencing of Besnoitia besnoiti strain Bb-Ger1.</title>
        <authorList>
            <person name="Schares G."/>
            <person name="Venepally P."/>
            <person name="Lorenzi H.A."/>
        </authorList>
    </citation>
    <scope>NUCLEOTIDE SEQUENCE [LARGE SCALE GENOMIC DNA]</scope>
    <source>
        <strain evidence="7 8">Bb-Ger1</strain>
    </source>
</reference>
<dbReference type="InterPro" id="IPR006214">
    <property type="entry name" value="Bax_inhibitor_1-related"/>
</dbReference>
<feature type="region of interest" description="Disordered" evidence="6">
    <location>
        <begin position="1"/>
        <end position="20"/>
    </location>
</feature>
<organism evidence="7 8">
    <name type="scientific">Besnoitia besnoiti</name>
    <name type="common">Apicomplexan protozoan</name>
    <dbReference type="NCBI Taxonomy" id="94643"/>
    <lineage>
        <taxon>Eukaryota</taxon>
        <taxon>Sar</taxon>
        <taxon>Alveolata</taxon>
        <taxon>Apicomplexa</taxon>
        <taxon>Conoidasida</taxon>
        <taxon>Coccidia</taxon>
        <taxon>Eucoccidiorida</taxon>
        <taxon>Eimeriorina</taxon>
        <taxon>Sarcocystidae</taxon>
        <taxon>Besnoitia</taxon>
    </lineage>
</organism>
<evidence type="ECO:0000313" key="7">
    <source>
        <dbReference type="EMBL" id="PFH33891.1"/>
    </source>
</evidence>
<name>A0A2A9MC45_BESBE</name>
<feature type="transmembrane region" description="Helical" evidence="5">
    <location>
        <begin position="203"/>
        <end position="224"/>
    </location>
</feature>
<feature type="transmembrane region" description="Helical" evidence="5">
    <location>
        <begin position="175"/>
        <end position="197"/>
    </location>
</feature>
<comment type="subcellular location">
    <subcellularLocation>
        <location evidence="1">Membrane</location>
        <topology evidence="1">Multi-pass membrane protein</topology>
    </subcellularLocation>
</comment>
<dbReference type="GeneID" id="40311969"/>
<dbReference type="CDD" id="cd10428">
    <property type="entry name" value="LFG_like"/>
    <property type="match status" value="1"/>
</dbReference>
<dbReference type="GO" id="GO:0016020">
    <property type="term" value="C:membrane"/>
    <property type="evidence" value="ECO:0007669"/>
    <property type="project" value="UniProtKB-SubCell"/>
</dbReference>
<keyword evidence="8" id="KW-1185">Reference proteome</keyword>
<comment type="caution">
    <text evidence="7">The sequence shown here is derived from an EMBL/GenBank/DDBJ whole genome shotgun (WGS) entry which is preliminary data.</text>
</comment>
<comment type="similarity">
    <text evidence="5">Belongs to the BI1 family.</text>
</comment>
<feature type="transmembrane region" description="Helical" evidence="5">
    <location>
        <begin position="90"/>
        <end position="109"/>
    </location>
</feature>
<dbReference type="OrthoDB" id="7933078at2759"/>
<evidence type="ECO:0000256" key="4">
    <source>
        <dbReference type="ARBA" id="ARBA00023136"/>
    </source>
</evidence>
<dbReference type="EMBL" id="NWUJ01000007">
    <property type="protein sequence ID" value="PFH33891.1"/>
    <property type="molecule type" value="Genomic_DNA"/>
</dbReference>
<gene>
    <name evidence="7" type="ORF">BESB_070430</name>
</gene>
<evidence type="ECO:0000256" key="3">
    <source>
        <dbReference type="ARBA" id="ARBA00022989"/>
    </source>
</evidence>
<protein>
    <submittedName>
        <fullName evidence="7">Nmda receptor glutamate-binding chain</fullName>
    </submittedName>
</protein>
<dbReference type="RefSeq" id="XP_029217900.1">
    <property type="nucleotide sequence ID" value="XM_029365416.1"/>
</dbReference>
<accession>A0A2A9MC45</accession>